<evidence type="ECO:0000313" key="1">
    <source>
        <dbReference type="EMBL" id="MBE9192918.1"/>
    </source>
</evidence>
<protein>
    <submittedName>
        <fullName evidence="1">Uncharacterized protein</fullName>
    </submittedName>
</protein>
<evidence type="ECO:0000313" key="2">
    <source>
        <dbReference type="Proteomes" id="UP000651156"/>
    </source>
</evidence>
<accession>A0ABR9UX77</accession>
<organism evidence="1 2">
    <name type="scientific">Gloeocapsopsis crepidinum LEGE 06123</name>
    <dbReference type="NCBI Taxonomy" id="588587"/>
    <lineage>
        <taxon>Bacteria</taxon>
        <taxon>Bacillati</taxon>
        <taxon>Cyanobacteriota</taxon>
        <taxon>Cyanophyceae</taxon>
        <taxon>Oscillatoriophycideae</taxon>
        <taxon>Chroococcales</taxon>
        <taxon>Chroococcaceae</taxon>
        <taxon>Gloeocapsopsis</taxon>
    </lineage>
</organism>
<gene>
    <name evidence="1" type="ORF">IQ230_21685</name>
</gene>
<reference evidence="1 2" key="1">
    <citation type="submission" date="2020-10" db="EMBL/GenBank/DDBJ databases">
        <authorList>
            <person name="Castelo-Branco R."/>
            <person name="Eusebio N."/>
            <person name="Adriana R."/>
            <person name="Vieira A."/>
            <person name="Brugerolle De Fraissinette N."/>
            <person name="Rezende De Castro R."/>
            <person name="Schneider M.P."/>
            <person name="Vasconcelos V."/>
            <person name="Leao P.N."/>
        </authorList>
    </citation>
    <scope>NUCLEOTIDE SEQUENCE [LARGE SCALE GENOMIC DNA]</scope>
    <source>
        <strain evidence="1 2">LEGE 06123</strain>
    </source>
</reference>
<dbReference type="EMBL" id="JADEWN010000070">
    <property type="protein sequence ID" value="MBE9192918.1"/>
    <property type="molecule type" value="Genomic_DNA"/>
</dbReference>
<name>A0ABR9UX77_9CHRO</name>
<keyword evidence="2" id="KW-1185">Reference proteome</keyword>
<proteinExistence type="predicted"/>
<comment type="caution">
    <text evidence="1">The sequence shown here is derived from an EMBL/GenBank/DDBJ whole genome shotgun (WGS) entry which is preliminary data.</text>
</comment>
<dbReference type="Proteomes" id="UP000651156">
    <property type="component" value="Unassembled WGS sequence"/>
</dbReference>
<sequence>MKFLMKHNVNLRQIVSVVLLSSILSSVVVAIAVADSAPSNLSEQKYKLTSQRQSNCASQLPHSVADAVRQDVSQRENIPASQLQVTVLSQETWSDGCLGIAQPDEFCTQALVEGWRVSVSDSRSTWVYRTDSLGRVVRREEEPRNTSNLPAIVSDVVL</sequence>